<feature type="compositionally biased region" description="Gly residues" evidence="1">
    <location>
        <begin position="77"/>
        <end position="110"/>
    </location>
</feature>
<dbReference type="HOGENOM" id="CLU_1454454_0_0_1"/>
<reference evidence="3 4" key="1">
    <citation type="journal article" date="2012" name="Science">
        <title>The Paleozoic origin of enzymatic lignin decomposition reconstructed from 31 fungal genomes.</title>
        <authorList>
            <person name="Floudas D."/>
            <person name="Binder M."/>
            <person name="Riley R."/>
            <person name="Barry K."/>
            <person name="Blanchette R.A."/>
            <person name="Henrissat B."/>
            <person name="Martinez A.T."/>
            <person name="Otillar R."/>
            <person name="Spatafora J.W."/>
            <person name="Yadav J.S."/>
            <person name="Aerts A."/>
            <person name="Benoit I."/>
            <person name="Boyd A."/>
            <person name="Carlson A."/>
            <person name="Copeland A."/>
            <person name="Coutinho P.M."/>
            <person name="de Vries R.P."/>
            <person name="Ferreira P."/>
            <person name="Findley K."/>
            <person name="Foster B."/>
            <person name="Gaskell J."/>
            <person name="Glotzer D."/>
            <person name="Gorecki P."/>
            <person name="Heitman J."/>
            <person name="Hesse C."/>
            <person name="Hori C."/>
            <person name="Igarashi K."/>
            <person name="Jurgens J.A."/>
            <person name="Kallen N."/>
            <person name="Kersten P."/>
            <person name="Kohler A."/>
            <person name="Kuees U."/>
            <person name="Kumar T.K.A."/>
            <person name="Kuo A."/>
            <person name="LaButti K."/>
            <person name="Larrondo L.F."/>
            <person name="Lindquist E."/>
            <person name="Ling A."/>
            <person name="Lombard V."/>
            <person name="Lucas S."/>
            <person name="Lundell T."/>
            <person name="Martin R."/>
            <person name="McLaughlin D.J."/>
            <person name="Morgenstern I."/>
            <person name="Morin E."/>
            <person name="Murat C."/>
            <person name="Nagy L.G."/>
            <person name="Nolan M."/>
            <person name="Ohm R.A."/>
            <person name="Patyshakuliyeva A."/>
            <person name="Rokas A."/>
            <person name="Ruiz-Duenas F.J."/>
            <person name="Sabat G."/>
            <person name="Salamov A."/>
            <person name="Samejima M."/>
            <person name="Schmutz J."/>
            <person name="Slot J.C."/>
            <person name="St John F."/>
            <person name="Stenlid J."/>
            <person name="Sun H."/>
            <person name="Sun S."/>
            <person name="Syed K."/>
            <person name="Tsang A."/>
            <person name="Wiebenga A."/>
            <person name="Young D."/>
            <person name="Pisabarro A."/>
            <person name="Eastwood D.C."/>
            <person name="Martin F."/>
            <person name="Cullen D."/>
            <person name="Grigoriev I.V."/>
            <person name="Hibbett D.S."/>
        </authorList>
    </citation>
    <scope>NUCLEOTIDE SEQUENCE</scope>
    <source>
        <strain evidence="4">FP-58527</strain>
    </source>
</reference>
<dbReference type="EMBL" id="KE504165">
    <property type="protein sequence ID" value="EPS98497.1"/>
    <property type="molecule type" value="Genomic_DNA"/>
</dbReference>
<evidence type="ECO:0000313" key="4">
    <source>
        <dbReference type="Proteomes" id="UP000015241"/>
    </source>
</evidence>
<evidence type="ECO:0000256" key="1">
    <source>
        <dbReference type="SAM" id="MobiDB-lite"/>
    </source>
</evidence>
<keyword evidence="2" id="KW-0732">Signal</keyword>
<feature type="compositionally biased region" description="Low complexity" evidence="1">
    <location>
        <begin position="169"/>
        <end position="179"/>
    </location>
</feature>
<keyword evidence="4" id="KW-1185">Reference proteome</keyword>
<dbReference type="Proteomes" id="UP000015241">
    <property type="component" value="Unassembled WGS sequence"/>
</dbReference>
<dbReference type="AlphaFoldDB" id="S8E126"/>
<evidence type="ECO:0000313" key="3">
    <source>
        <dbReference type="EMBL" id="EPS98497.1"/>
    </source>
</evidence>
<gene>
    <name evidence="3" type="ORF">FOMPIDRAFT_1042518</name>
</gene>
<evidence type="ECO:0000256" key="2">
    <source>
        <dbReference type="SAM" id="SignalP"/>
    </source>
</evidence>
<proteinExistence type="predicted"/>
<dbReference type="InParanoid" id="S8E126"/>
<feature type="region of interest" description="Disordered" evidence="1">
    <location>
        <begin position="65"/>
        <end position="122"/>
    </location>
</feature>
<organism evidence="3 4">
    <name type="scientific">Fomitopsis schrenkii</name>
    <name type="common">Brown rot fungus</name>
    <dbReference type="NCBI Taxonomy" id="2126942"/>
    <lineage>
        <taxon>Eukaryota</taxon>
        <taxon>Fungi</taxon>
        <taxon>Dikarya</taxon>
        <taxon>Basidiomycota</taxon>
        <taxon>Agaricomycotina</taxon>
        <taxon>Agaricomycetes</taxon>
        <taxon>Polyporales</taxon>
        <taxon>Fomitopsis</taxon>
    </lineage>
</organism>
<feature type="chain" id="PRO_5004550267" evidence="2">
    <location>
        <begin position="23"/>
        <end position="186"/>
    </location>
</feature>
<sequence length="186" mass="19755">MRCTSILTVAAIAAATVVPALAAPTGTQLYERQWTTNLSNFFRNRPRPPPPHPWIVVTSPEGVHMVHYEPPPRSGRSSGGRSGGTTGGRSGGTTGGRSGGTTGGRSGGRSGGRRSARRDLRVLTQWPGTRWSRLRGGRPRLESCCVRRVRREGTVPVAGTVVGRRARSSSRAVSGEAEGPLSGREY</sequence>
<feature type="signal peptide" evidence="2">
    <location>
        <begin position="1"/>
        <end position="22"/>
    </location>
</feature>
<accession>S8E126</accession>
<name>S8E126_FOMSC</name>
<feature type="region of interest" description="Disordered" evidence="1">
    <location>
        <begin position="164"/>
        <end position="186"/>
    </location>
</feature>
<protein>
    <submittedName>
        <fullName evidence="3">Uncharacterized protein</fullName>
    </submittedName>
</protein>